<evidence type="ECO:0000313" key="5">
    <source>
        <dbReference type="Proteomes" id="UP000000263"/>
    </source>
</evidence>
<dbReference type="PANTHER" id="PTHR34512">
    <property type="entry name" value="CELL SURFACE PROTEIN"/>
    <property type="match status" value="1"/>
</dbReference>
<reference evidence="4 5" key="1">
    <citation type="submission" date="2007-08" db="EMBL/GenBank/DDBJ databases">
        <title>Complete sequence of Roseiflexus castenholzii DSM 13941.</title>
        <authorList>
            <consortium name="US DOE Joint Genome Institute"/>
            <person name="Copeland A."/>
            <person name="Lucas S."/>
            <person name="Lapidus A."/>
            <person name="Barry K."/>
            <person name="Glavina del Rio T."/>
            <person name="Dalin E."/>
            <person name="Tice H."/>
            <person name="Pitluck S."/>
            <person name="Thompson L.S."/>
            <person name="Brettin T."/>
            <person name="Bruce D."/>
            <person name="Detter J.C."/>
            <person name="Han C."/>
            <person name="Tapia R."/>
            <person name="Schmutz J."/>
            <person name="Larimer F."/>
            <person name="Land M."/>
            <person name="Hauser L."/>
            <person name="Kyrpides N."/>
            <person name="Mikhailova N."/>
            <person name="Bryant D.A."/>
            <person name="Hanada S."/>
            <person name="Tsukatani Y."/>
            <person name="Richardson P."/>
        </authorList>
    </citation>
    <scope>NUCLEOTIDE SEQUENCE [LARGE SCALE GENOMIC DNA]</scope>
    <source>
        <strain evidence="5">DSM 13941 / HLO8</strain>
    </source>
</reference>
<dbReference type="eggNOG" id="COG1520">
    <property type="taxonomic scope" value="Bacteria"/>
</dbReference>
<gene>
    <name evidence="4" type="ordered locus">Rcas_0513</name>
</gene>
<dbReference type="InterPro" id="IPR018391">
    <property type="entry name" value="PQQ_b-propeller_rpt"/>
</dbReference>
<sequence length="422" mass="44929">MHTTGQRGLWMVAILALLGAIGYVALRPPSPASFDAALPAPTVGANLAAQAAPDNPFAQSAPASPDSPPVGEWSMEGLNPARTRAVETPIAPPLNQQRVIVTASFEEGVSPPVIARGLMLLETKDALSAIDLRTGRQRWAYRQKGAYISPAIAGDTVYFRAEQANQGQLVALELSSGRQRWAFTPKRLSAAANNYFGGHLTSPVVVEGVVYVGAGKELYALDAISGKMRWEFSAQDFITSSAAVADGRVFVSDFSYFYAIDLTSGGLIWSYPAHSAVYFSSVAAGDLVLISSGQNLIALDVRNGARRWEKSVSGKSLIPAGAQGDTVFVKTTNELFALDRSDGRELWSFRDVNYVSLPALTQEYVFVVNGMGAGASVVALDMTTGANVWSQPVPRLATTAPVIAGRAIYVRTTDGRVIELLS</sequence>
<name>A7NGQ0_ROSCS</name>
<accession>A7NGQ0</accession>
<feature type="region of interest" description="Disordered" evidence="1">
    <location>
        <begin position="55"/>
        <end position="76"/>
    </location>
</feature>
<dbReference type="OrthoDB" id="1860at2"/>
<dbReference type="HOGENOM" id="CLU_650328_0_0_0"/>
<dbReference type="InterPro" id="IPR015943">
    <property type="entry name" value="WD40/YVTN_repeat-like_dom_sf"/>
</dbReference>
<proteinExistence type="predicted"/>
<dbReference type="InterPro" id="IPR011047">
    <property type="entry name" value="Quinoprotein_ADH-like_sf"/>
</dbReference>
<dbReference type="AlphaFoldDB" id="A7NGQ0"/>
<dbReference type="PANTHER" id="PTHR34512:SF30">
    <property type="entry name" value="OUTER MEMBRANE PROTEIN ASSEMBLY FACTOR BAMB"/>
    <property type="match status" value="1"/>
</dbReference>
<dbReference type="STRING" id="383372.Rcas_0513"/>
<protein>
    <submittedName>
        <fullName evidence="4">Pyrrolo-quinoline quinone</fullName>
    </submittedName>
</protein>
<feature type="domain" description="Pyrrolo-quinoline quinone repeat" evidence="3">
    <location>
        <begin position="359"/>
        <end position="420"/>
    </location>
</feature>
<dbReference type="InterPro" id="IPR002372">
    <property type="entry name" value="PQQ_rpt_dom"/>
</dbReference>
<evidence type="ECO:0000256" key="2">
    <source>
        <dbReference type="SAM" id="Phobius"/>
    </source>
</evidence>
<dbReference type="SUPFAM" id="SSF50998">
    <property type="entry name" value="Quinoprotein alcohol dehydrogenase-like"/>
    <property type="match status" value="2"/>
</dbReference>
<feature type="transmembrane region" description="Helical" evidence="2">
    <location>
        <begin position="7"/>
        <end position="26"/>
    </location>
</feature>
<organism evidence="4 5">
    <name type="scientific">Roseiflexus castenholzii (strain DSM 13941 / HLO8)</name>
    <dbReference type="NCBI Taxonomy" id="383372"/>
    <lineage>
        <taxon>Bacteria</taxon>
        <taxon>Bacillati</taxon>
        <taxon>Chloroflexota</taxon>
        <taxon>Chloroflexia</taxon>
        <taxon>Chloroflexales</taxon>
        <taxon>Roseiflexineae</taxon>
        <taxon>Roseiflexaceae</taxon>
        <taxon>Roseiflexus</taxon>
    </lineage>
</organism>
<dbReference type="KEGG" id="rca:Rcas_0513"/>
<feature type="domain" description="Pyrrolo-quinoline quinone repeat" evidence="3">
    <location>
        <begin position="198"/>
        <end position="314"/>
    </location>
</feature>
<dbReference type="RefSeq" id="WP_012119074.1">
    <property type="nucleotide sequence ID" value="NC_009767.1"/>
</dbReference>
<keyword evidence="5" id="KW-1185">Reference proteome</keyword>
<dbReference type="Pfam" id="PF13360">
    <property type="entry name" value="PQQ_2"/>
    <property type="match status" value="2"/>
</dbReference>
<evidence type="ECO:0000259" key="3">
    <source>
        <dbReference type="Pfam" id="PF13360"/>
    </source>
</evidence>
<dbReference type="SMART" id="SM00564">
    <property type="entry name" value="PQQ"/>
    <property type="match status" value="7"/>
</dbReference>
<evidence type="ECO:0000313" key="4">
    <source>
        <dbReference type="EMBL" id="ABU56643.1"/>
    </source>
</evidence>
<dbReference type="EMBL" id="CP000804">
    <property type="protein sequence ID" value="ABU56643.1"/>
    <property type="molecule type" value="Genomic_DNA"/>
</dbReference>
<evidence type="ECO:0000256" key="1">
    <source>
        <dbReference type="SAM" id="MobiDB-lite"/>
    </source>
</evidence>
<keyword evidence="2" id="KW-0472">Membrane</keyword>
<keyword evidence="2" id="KW-0812">Transmembrane</keyword>
<keyword evidence="2" id="KW-1133">Transmembrane helix</keyword>
<dbReference type="Proteomes" id="UP000000263">
    <property type="component" value="Chromosome"/>
</dbReference>
<dbReference type="Gene3D" id="2.130.10.10">
    <property type="entry name" value="YVTN repeat-like/Quinoprotein amine dehydrogenase"/>
    <property type="match status" value="2"/>
</dbReference>